<proteinExistence type="predicted"/>
<dbReference type="Proteomes" id="UP001044222">
    <property type="component" value="Unassembled WGS sequence"/>
</dbReference>
<sequence>MEDIPENYDDVITADKHPDSVPGELVEGDATEHYDDVITMQPGPDAFPGESVLAPESPPAPSDDMGEEPPERGGTL</sequence>
<evidence type="ECO:0000313" key="3">
    <source>
        <dbReference type="Proteomes" id="UP001044222"/>
    </source>
</evidence>
<keyword evidence="3" id="KW-1185">Reference proteome</keyword>
<feature type="region of interest" description="Disordered" evidence="1">
    <location>
        <begin position="1"/>
        <end position="76"/>
    </location>
</feature>
<accession>A0A9D3S326</accession>
<gene>
    <name evidence="2" type="ORF">ANANG_G00027760</name>
</gene>
<evidence type="ECO:0000313" key="2">
    <source>
        <dbReference type="EMBL" id="KAG5853604.1"/>
    </source>
</evidence>
<dbReference type="AlphaFoldDB" id="A0A9D3S326"/>
<reference evidence="2" key="1">
    <citation type="submission" date="2021-01" db="EMBL/GenBank/DDBJ databases">
        <title>A chromosome-scale assembly of European eel, Anguilla anguilla.</title>
        <authorList>
            <person name="Henkel C."/>
            <person name="Jong-Raadsen S.A."/>
            <person name="Dufour S."/>
            <person name="Weltzien F.-A."/>
            <person name="Palstra A.P."/>
            <person name="Pelster B."/>
            <person name="Spaink H.P."/>
            <person name="Van Den Thillart G.E."/>
            <person name="Jansen H."/>
            <person name="Zahm M."/>
            <person name="Klopp C."/>
            <person name="Cedric C."/>
            <person name="Louis A."/>
            <person name="Berthelot C."/>
            <person name="Parey E."/>
            <person name="Roest Crollius H."/>
            <person name="Montfort J."/>
            <person name="Robinson-Rechavi M."/>
            <person name="Bucao C."/>
            <person name="Bouchez O."/>
            <person name="Gislard M."/>
            <person name="Lluch J."/>
            <person name="Milhes M."/>
            <person name="Lampietro C."/>
            <person name="Lopez Roques C."/>
            <person name="Donnadieu C."/>
            <person name="Braasch I."/>
            <person name="Desvignes T."/>
            <person name="Postlethwait J."/>
            <person name="Bobe J."/>
            <person name="Guiguen Y."/>
            <person name="Dirks R."/>
        </authorList>
    </citation>
    <scope>NUCLEOTIDE SEQUENCE</scope>
    <source>
        <strain evidence="2">Tag_6206</strain>
        <tissue evidence="2">Liver</tissue>
    </source>
</reference>
<organism evidence="2 3">
    <name type="scientific">Anguilla anguilla</name>
    <name type="common">European freshwater eel</name>
    <name type="synonym">Muraena anguilla</name>
    <dbReference type="NCBI Taxonomy" id="7936"/>
    <lineage>
        <taxon>Eukaryota</taxon>
        <taxon>Metazoa</taxon>
        <taxon>Chordata</taxon>
        <taxon>Craniata</taxon>
        <taxon>Vertebrata</taxon>
        <taxon>Euteleostomi</taxon>
        <taxon>Actinopterygii</taxon>
        <taxon>Neopterygii</taxon>
        <taxon>Teleostei</taxon>
        <taxon>Anguilliformes</taxon>
        <taxon>Anguillidae</taxon>
        <taxon>Anguilla</taxon>
    </lineage>
</organism>
<dbReference type="EMBL" id="JAFIRN010000002">
    <property type="protein sequence ID" value="KAG5853604.1"/>
    <property type="molecule type" value="Genomic_DNA"/>
</dbReference>
<comment type="caution">
    <text evidence="2">The sequence shown here is derived from an EMBL/GenBank/DDBJ whole genome shotgun (WGS) entry which is preliminary data.</text>
</comment>
<evidence type="ECO:0000256" key="1">
    <source>
        <dbReference type="SAM" id="MobiDB-lite"/>
    </source>
</evidence>
<protein>
    <submittedName>
        <fullName evidence="2">Uncharacterized protein</fullName>
    </submittedName>
</protein>
<name>A0A9D3S326_ANGAN</name>